<keyword evidence="9 10" id="KW-0472">Membrane</keyword>
<evidence type="ECO:0000256" key="5">
    <source>
        <dbReference type="ARBA" id="ARBA00022500"/>
    </source>
</evidence>
<keyword evidence="11" id="KW-0282">Flagellum</keyword>
<dbReference type="Proteomes" id="UP000621492">
    <property type="component" value="Unassembled WGS sequence"/>
</dbReference>
<dbReference type="InterPro" id="IPR005503">
    <property type="entry name" value="FliL"/>
</dbReference>
<keyword evidence="6" id="KW-0812">Transmembrane</keyword>
<keyword evidence="11" id="KW-0966">Cell projection</keyword>
<protein>
    <recommendedName>
        <fullName evidence="10">Flagellar protein FliL</fullName>
    </recommendedName>
</protein>
<evidence type="ECO:0000256" key="2">
    <source>
        <dbReference type="ARBA" id="ARBA00004162"/>
    </source>
</evidence>
<evidence type="ECO:0000256" key="6">
    <source>
        <dbReference type="ARBA" id="ARBA00022692"/>
    </source>
</evidence>
<dbReference type="GO" id="GO:0006935">
    <property type="term" value="P:chemotaxis"/>
    <property type="evidence" value="ECO:0007669"/>
    <property type="project" value="UniProtKB-KW"/>
</dbReference>
<sequence length="140" mass="15619">MNKLAKSMITTLVILLIAGALALVVVLNVKGDDKKSGSAQTLDDIVAYSYQTSDMTTDLQDGSFVRIQFQIVTDSKNAKEEVEKREFQLKNMLIKELANMDEEAFKSGLSDLEDHVKQKLNEVMTEGKVTDVYTISKILQ</sequence>
<reference evidence="11" key="2">
    <citation type="submission" date="2020-09" db="EMBL/GenBank/DDBJ databases">
        <authorList>
            <person name="Sun Q."/>
            <person name="Zhou Y."/>
        </authorList>
    </citation>
    <scope>NUCLEOTIDE SEQUENCE</scope>
    <source>
        <strain evidence="11">CGMCC 1.15454</strain>
    </source>
</reference>
<keyword evidence="8" id="KW-1133">Transmembrane helix</keyword>
<evidence type="ECO:0000313" key="11">
    <source>
        <dbReference type="EMBL" id="GGB30356.1"/>
    </source>
</evidence>
<evidence type="ECO:0000256" key="3">
    <source>
        <dbReference type="ARBA" id="ARBA00008281"/>
    </source>
</evidence>
<dbReference type="EMBL" id="BMJD01000002">
    <property type="protein sequence ID" value="GGB30356.1"/>
    <property type="molecule type" value="Genomic_DNA"/>
</dbReference>
<reference evidence="11" key="1">
    <citation type="journal article" date="2014" name="Int. J. Syst. Evol. Microbiol.">
        <title>Complete genome sequence of Corynebacterium casei LMG S-19264T (=DSM 44701T), isolated from a smear-ripened cheese.</title>
        <authorList>
            <consortium name="US DOE Joint Genome Institute (JGI-PGF)"/>
            <person name="Walter F."/>
            <person name="Albersmeier A."/>
            <person name="Kalinowski J."/>
            <person name="Ruckert C."/>
        </authorList>
    </citation>
    <scope>NUCLEOTIDE SEQUENCE</scope>
    <source>
        <strain evidence="11">CGMCC 1.15454</strain>
    </source>
</reference>
<evidence type="ECO:0000256" key="9">
    <source>
        <dbReference type="ARBA" id="ARBA00023136"/>
    </source>
</evidence>
<dbReference type="PANTHER" id="PTHR35091:SF2">
    <property type="entry name" value="FLAGELLAR PROTEIN FLIL"/>
    <property type="match status" value="1"/>
</dbReference>
<organism evidence="11 12">
    <name type="scientific">Lentibacillus populi</name>
    <dbReference type="NCBI Taxonomy" id="1827502"/>
    <lineage>
        <taxon>Bacteria</taxon>
        <taxon>Bacillati</taxon>
        <taxon>Bacillota</taxon>
        <taxon>Bacilli</taxon>
        <taxon>Bacillales</taxon>
        <taxon>Bacillaceae</taxon>
        <taxon>Lentibacillus</taxon>
    </lineage>
</organism>
<dbReference type="GO" id="GO:0071978">
    <property type="term" value="P:bacterial-type flagellum-dependent swarming motility"/>
    <property type="evidence" value="ECO:0007669"/>
    <property type="project" value="TreeGrafter"/>
</dbReference>
<keyword evidence="4 10" id="KW-1003">Cell membrane</keyword>
<dbReference type="GO" id="GO:0009425">
    <property type="term" value="C:bacterial-type flagellum basal body"/>
    <property type="evidence" value="ECO:0007669"/>
    <property type="project" value="InterPro"/>
</dbReference>
<evidence type="ECO:0000256" key="4">
    <source>
        <dbReference type="ARBA" id="ARBA00022475"/>
    </source>
</evidence>
<dbReference type="PANTHER" id="PTHR35091">
    <property type="entry name" value="FLAGELLAR PROTEIN FLIL"/>
    <property type="match status" value="1"/>
</dbReference>
<comment type="caution">
    <text evidence="11">The sequence shown here is derived from an EMBL/GenBank/DDBJ whole genome shotgun (WGS) entry which is preliminary data.</text>
</comment>
<dbReference type="GO" id="GO:0005886">
    <property type="term" value="C:plasma membrane"/>
    <property type="evidence" value="ECO:0007669"/>
    <property type="project" value="UniProtKB-SubCell"/>
</dbReference>
<keyword evidence="5 10" id="KW-0145">Chemotaxis</keyword>
<keyword evidence="11" id="KW-0969">Cilium</keyword>
<evidence type="ECO:0000256" key="7">
    <source>
        <dbReference type="ARBA" id="ARBA00022779"/>
    </source>
</evidence>
<dbReference type="RefSeq" id="WP_088050204.1">
    <property type="nucleotide sequence ID" value="NZ_BMJD01000002.1"/>
</dbReference>
<gene>
    <name evidence="11" type="primary">fliL</name>
    <name evidence="11" type="ORF">GCM10011409_04600</name>
</gene>
<accession>A0A9W5TUI5</accession>
<evidence type="ECO:0000313" key="12">
    <source>
        <dbReference type="Proteomes" id="UP000621492"/>
    </source>
</evidence>
<evidence type="ECO:0000256" key="8">
    <source>
        <dbReference type="ARBA" id="ARBA00022989"/>
    </source>
</evidence>
<comment type="function">
    <text evidence="1 10">Controls the rotational direction of flagella during chemotaxis.</text>
</comment>
<comment type="subcellular location">
    <subcellularLocation>
        <location evidence="2">Cell membrane</location>
        <topology evidence="2">Single-pass membrane protein</topology>
    </subcellularLocation>
</comment>
<keyword evidence="12" id="KW-1185">Reference proteome</keyword>
<comment type="similarity">
    <text evidence="3 10">Belongs to the FliL family.</text>
</comment>
<proteinExistence type="inferred from homology"/>
<dbReference type="AlphaFoldDB" id="A0A9W5TUI5"/>
<evidence type="ECO:0000256" key="10">
    <source>
        <dbReference type="RuleBase" id="RU364125"/>
    </source>
</evidence>
<dbReference type="Pfam" id="PF03748">
    <property type="entry name" value="FliL"/>
    <property type="match status" value="1"/>
</dbReference>
<keyword evidence="7 10" id="KW-0283">Flagellar rotation</keyword>
<evidence type="ECO:0000256" key="1">
    <source>
        <dbReference type="ARBA" id="ARBA00002254"/>
    </source>
</evidence>
<dbReference type="NCBIfam" id="NF005826">
    <property type="entry name" value="PRK07718.1"/>
    <property type="match status" value="1"/>
</dbReference>
<name>A0A9W5TUI5_9BACI</name>